<keyword evidence="2" id="KW-1185">Reference proteome</keyword>
<dbReference type="Proteomes" id="UP000039046">
    <property type="component" value="Unassembled WGS sequence"/>
</dbReference>
<evidence type="ECO:0000313" key="2">
    <source>
        <dbReference type="Proteomes" id="UP000039046"/>
    </source>
</evidence>
<protein>
    <submittedName>
        <fullName evidence="1">Uncharacterized protein</fullName>
    </submittedName>
</protein>
<dbReference type="HOGENOM" id="CLU_797363_0_0_1"/>
<dbReference type="AlphaFoldDB" id="A0A0A1T5L4"/>
<gene>
    <name evidence="1" type="ORF">VHEMI05900</name>
</gene>
<reference evidence="1 2" key="1">
    <citation type="journal article" date="2015" name="Genome Announc.">
        <title>Draft Genome Sequence and Gene Annotation of the Entomopathogenic Fungus Verticillium hemipterigenum.</title>
        <authorList>
            <person name="Horn F."/>
            <person name="Habel A."/>
            <person name="Scharf D.H."/>
            <person name="Dworschak J."/>
            <person name="Brakhage A.A."/>
            <person name="Guthke R."/>
            <person name="Hertweck C."/>
            <person name="Linde J."/>
        </authorList>
    </citation>
    <scope>NUCLEOTIDE SEQUENCE [LARGE SCALE GENOMIC DNA]</scope>
</reference>
<proteinExistence type="predicted"/>
<dbReference type="EMBL" id="CDHN01000003">
    <property type="protein sequence ID" value="CEJ90094.1"/>
    <property type="molecule type" value="Genomic_DNA"/>
</dbReference>
<dbReference type="OrthoDB" id="3204049at2759"/>
<name>A0A0A1T5L4_9HYPO</name>
<evidence type="ECO:0000313" key="1">
    <source>
        <dbReference type="EMBL" id="CEJ90094.1"/>
    </source>
</evidence>
<organism evidence="1 2">
    <name type="scientific">[Torrubiella] hemipterigena</name>
    <dbReference type="NCBI Taxonomy" id="1531966"/>
    <lineage>
        <taxon>Eukaryota</taxon>
        <taxon>Fungi</taxon>
        <taxon>Dikarya</taxon>
        <taxon>Ascomycota</taxon>
        <taxon>Pezizomycotina</taxon>
        <taxon>Sordariomycetes</taxon>
        <taxon>Hypocreomycetidae</taxon>
        <taxon>Hypocreales</taxon>
        <taxon>Clavicipitaceae</taxon>
        <taxon>Clavicipitaceae incertae sedis</taxon>
        <taxon>'Torrubiella' clade</taxon>
    </lineage>
</organism>
<sequence length="348" mass="40369">MVNQWRTNIFFADGLGGILEKGDKKYRKWKDRLFRAPPGFYAIDYTARYRFDSVEARAAAISKRLNRDVSMQLCTHDKGFRCRCTLPRCERTVAAFSRQPDLFQCGDFMDACAKEYFGALVLQSLILSGDMEPLYRMKNRQSNVFSWHKKEECCCEYTTPTMGWAFLQATCLWSYVVLNALLVLSNTRFRNPLINSKNYQGLAVYKMLLERTKNQDYPNRVHQNVYSSKPEKPSFWEHIPLPFSAEARQAATHVLLAKGLPNEIVQHILQYIAQPERIRIEGDPLRLTNRPAIKQYMEMCWRVVVRCGVLTLGKMPKKYYAVDVETIFTELDARLVEDGLLPSLVSRN</sequence>
<accession>A0A0A1T5L4</accession>